<dbReference type="CDD" id="cd00090">
    <property type="entry name" value="HTH_ARSR"/>
    <property type="match status" value="1"/>
</dbReference>
<dbReference type="SUPFAM" id="SSF46785">
    <property type="entry name" value="Winged helix' DNA-binding domain"/>
    <property type="match status" value="1"/>
</dbReference>
<accession>A0A424YIB3</accession>
<dbReference type="Proteomes" id="UP000285138">
    <property type="component" value="Unassembled WGS sequence"/>
</dbReference>
<dbReference type="GO" id="GO:0003677">
    <property type="term" value="F:DNA binding"/>
    <property type="evidence" value="ECO:0007669"/>
    <property type="project" value="UniProtKB-KW"/>
</dbReference>
<protein>
    <submittedName>
        <fullName evidence="5">ArsR family transcriptional regulator</fullName>
    </submittedName>
</protein>
<keyword evidence="2" id="KW-0238">DNA-binding</keyword>
<dbReference type="PANTHER" id="PTHR43132:SF2">
    <property type="entry name" value="ARSENICAL RESISTANCE OPERON REPRESSOR ARSR-RELATED"/>
    <property type="match status" value="1"/>
</dbReference>
<dbReference type="GO" id="GO:0003700">
    <property type="term" value="F:DNA-binding transcription factor activity"/>
    <property type="evidence" value="ECO:0007669"/>
    <property type="project" value="InterPro"/>
</dbReference>
<dbReference type="AlphaFoldDB" id="A0A424YIB3"/>
<sequence length="63" mass="7274">MGDRIIQKKADYFKALSHPTRIKILELLREGELCVCDILEELKLEQSNVSQHLAILRKQGILN</sequence>
<feature type="domain" description="HTH arsR-type" evidence="4">
    <location>
        <begin position="1"/>
        <end position="63"/>
    </location>
</feature>
<proteinExistence type="predicted"/>
<dbReference type="SMART" id="SM00418">
    <property type="entry name" value="HTH_ARSR"/>
    <property type="match status" value="1"/>
</dbReference>
<gene>
    <name evidence="5" type="ORF">D5R97_01065</name>
</gene>
<evidence type="ECO:0000256" key="3">
    <source>
        <dbReference type="ARBA" id="ARBA00023163"/>
    </source>
</evidence>
<dbReference type="InterPro" id="IPR051011">
    <property type="entry name" value="Metal_resp_trans_reg"/>
</dbReference>
<evidence type="ECO:0000256" key="1">
    <source>
        <dbReference type="ARBA" id="ARBA00023015"/>
    </source>
</evidence>
<feature type="non-terminal residue" evidence="5">
    <location>
        <position position="63"/>
    </location>
</feature>
<dbReference type="PRINTS" id="PR00778">
    <property type="entry name" value="HTHARSR"/>
</dbReference>
<keyword evidence="1" id="KW-0805">Transcription regulation</keyword>
<dbReference type="Gene3D" id="1.10.10.10">
    <property type="entry name" value="Winged helix-like DNA-binding domain superfamily/Winged helix DNA-binding domain"/>
    <property type="match status" value="1"/>
</dbReference>
<keyword evidence="3" id="KW-0804">Transcription</keyword>
<dbReference type="InterPro" id="IPR001845">
    <property type="entry name" value="HTH_ArsR_DNA-bd_dom"/>
</dbReference>
<dbReference type="InterPro" id="IPR036388">
    <property type="entry name" value="WH-like_DNA-bd_sf"/>
</dbReference>
<evidence type="ECO:0000256" key="2">
    <source>
        <dbReference type="ARBA" id="ARBA00023125"/>
    </source>
</evidence>
<dbReference type="Pfam" id="PF01022">
    <property type="entry name" value="HTH_5"/>
    <property type="match status" value="1"/>
</dbReference>
<evidence type="ECO:0000313" key="6">
    <source>
        <dbReference type="Proteomes" id="UP000285138"/>
    </source>
</evidence>
<evidence type="ECO:0000259" key="4">
    <source>
        <dbReference type="PROSITE" id="PS50987"/>
    </source>
</evidence>
<dbReference type="InterPro" id="IPR036390">
    <property type="entry name" value="WH_DNA-bd_sf"/>
</dbReference>
<dbReference type="InterPro" id="IPR011991">
    <property type="entry name" value="ArsR-like_HTH"/>
</dbReference>
<dbReference type="EMBL" id="QZAA01000040">
    <property type="protein sequence ID" value="RQD78047.1"/>
    <property type="molecule type" value="Genomic_DNA"/>
</dbReference>
<name>A0A424YIB3_9FIRM</name>
<evidence type="ECO:0000313" key="5">
    <source>
        <dbReference type="EMBL" id="RQD78047.1"/>
    </source>
</evidence>
<reference evidence="5 6" key="1">
    <citation type="submission" date="2018-08" db="EMBL/GenBank/DDBJ databases">
        <title>The metabolism and importance of syntrophic acetate oxidation coupled to methane or sulfide production in haloalkaline environments.</title>
        <authorList>
            <person name="Timmers P.H.A."/>
            <person name="Vavourakis C.D."/>
            <person name="Sorokin D.Y."/>
            <person name="Sinninghe Damste J.S."/>
            <person name="Muyzer G."/>
            <person name="Stams A.J.M."/>
            <person name="Plugge C.M."/>
        </authorList>
    </citation>
    <scope>NUCLEOTIDE SEQUENCE [LARGE SCALE GENOMIC DNA]</scope>
    <source>
        <strain evidence="5">MSAO_Bac1</strain>
    </source>
</reference>
<dbReference type="PROSITE" id="PS50987">
    <property type="entry name" value="HTH_ARSR_2"/>
    <property type="match status" value="1"/>
</dbReference>
<dbReference type="PANTHER" id="PTHR43132">
    <property type="entry name" value="ARSENICAL RESISTANCE OPERON REPRESSOR ARSR-RELATED"/>
    <property type="match status" value="1"/>
</dbReference>
<organism evidence="5 6">
    <name type="scientific">Candidatus Syntrophonatronum acetioxidans</name>
    <dbReference type="NCBI Taxonomy" id="1795816"/>
    <lineage>
        <taxon>Bacteria</taxon>
        <taxon>Bacillati</taxon>
        <taxon>Bacillota</taxon>
        <taxon>Clostridia</taxon>
        <taxon>Eubacteriales</taxon>
        <taxon>Syntrophomonadaceae</taxon>
        <taxon>Candidatus Syntrophonatronum</taxon>
    </lineage>
</organism>
<dbReference type="NCBIfam" id="NF033788">
    <property type="entry name" value="HTH_metalloreg"/>
    <property type="match status" value="1"/>
</dbReference>
<comment type="caution">
    <text evidence="5">The sequence shown here is derived from an EMBL/GenBank/DDBJ whole genome shotgun (WGS) entry which is preliminary data.</text>
</comment>